<dbReference type="GO" id="GO:0005506">
    <property type="term" value="F:iron ion binding"/>
    <property type="evidence" value="ECO:0007669"/>
    <property type="project" value="InterPro"/>
</dbReference>
<evidence type="ECO:0000256" key="1">
    <source>
        <dbReference type="ARBA" id="ARBA00001971"/>
    </source>
</evidence>
<keyword evidence="4" id="KW-0349">Heme</keyword>
<comment type="cofactor">
    <cofactor evidence="1">
        <name>heme</name>
        <dbReference type="ChEBI" id="CHEBI:30413"/>
    </cofactor>
</comment>
<sequence length="245" mass="28212">MSLNLASKTVVVLNDIKPAADLLDRRSQLYSDRPRLIVCGELATRGMMFTAARYGDVWRRMRSATHECFNSRASRRFRGIQETEAALLVSHLLRDPEHWNDHLKRSAASIVLSAVYGWPPLSPSEDHVVKRINDFIHKLARTCVPGAYLVDIFPVMLYLPSWIAPWKRKALQWFKEDSEMFLGLLNEAQQKLVRFFSYNTRDERLNCFAQRDGDSQQTFSAFLIENEEKTCLSKEEAAWLAGAML</sequence>
<dbReference type="OrthoDB" id="2789670at2759"/>
<dbReference type="Gene3D" id="1.10.630.10">
    <property type="entry name" value="Cytochrome P450"/>
    <property type="match status" value="1"/>
</dbReference>
<evidence type="ECO:0000256" key="8">
    <source>
        <dbReference type="ARBA" id="ARBA00023002"/>
    </source>
</evidence>
<evidence type="ECO:0000256" key="5">
    <source>
        <dbReference type="ARBA" id="ARBA00022692"/>
    </source>
</evidence>
<keyword evidence="8" id="KW-0560">Oxidoreductase</keyword>
<dbReference type="STRING" id="98765.A0A2R6NVY7"/>
<evidence type="ECO:0000256" key="10">
    <source>
        <dbReference type="ARBA" id="ARBA00023033"/>
    </source>
</evidence>
<dbReference type="InterPro" id="IPR050364">
    <property type="entry name" value="Cytochrome_P450_fung"/>
</dbReference>
<evidence type="ECO:0000256" key="9">
    <source>
        <dbReference type="ARBA" id="ARBA00023004"/>
    </source>
</evidence>
<evidence type="ECO:0000256" key="11">
    <source>
        <dbReference type="ARBA" id="ARBA00023136"/>
    </source>
</evidence>
<evidence type="ECO:0000256" key="3">
    <source>
        <dbReference type="ARBA" id="ARBA00010617"/>
    </source>
</evidence>
<dbReference type="EMBL" id="MLYV02000768">
    <property type="protein sequence ID" value="PSR77909.1"/>
    <property type="molecule type" value="Genomic_DNA"/>
</dbReference>
<evidence type="ECO:0000256" key="4">
    <source>
        <dbReference type="ARBA" id="ARBA00022617"/>
    </source>
</evidence>
<dbReference type="SUPFAM" id="SSF48264">
    <property type="entry name" value="Cytochrome P450"/>
    <property type="match status" value="1"/>
</dbReference>
<dbReference type="InterPro" id="IPR001128">
    <property type="entry name" value="Cyt_P450"/>
</dbReference>
<comment type="similarity">
    <text evidence="3">Belongs to the cytochrome P450 family.</text>
</comment>
<keyword evidence="10" id="KW-0503">Monooxygenase</keyword>
<reference evidence="12 13" key="1">
    <citation type="submission" date="2018-02" db="EMBL/GenBank/DDBJ databases">
        <title>Genome sequence of the basidiomycete white-rot fungus Phlebia centrifuga.</title>
        <authorList>
            <person name="Granchi Z."/>
            <person name="Peng M."/>
            <person name="de Vries R.P."/>
            <person name="Hilden K."/>
            <person name="Makela M.R."/>
            <person name="Grigoriev I."/>
            <person name="Riley R."/>
        </authorList>
    </citation>
    <scope>NUCLEOTIDE SEQUENCE [LARGE SCALE GENOMIC DNA]</scope>
    <source>
        <strain evidence="12 13">FBCC195</strain>
    </source>
</reference>
<keyword evidence="7" id="KW-1133">Transmembrane helix</keyword>
<evidence type="ECO:0000313" key="13">
    <source>
        <dbReference type="Proteomes" id="UP000186601"/>
    </source>
</evidence>
<keyword evidence="6" id="KW-0479">Metal-binding</keyword>
<dbReference type="Pfam" id="PF00067">
    <property type="entry name" value="p450"/>
    <property type="match status" value="1"/>
</dbReference>
<evidence type="ECO:0000256" key="2">
    <source>
        <dbReference type="ARBA" id="ARBA00004370"/>
    </source>
</evidence>
<organism evidence="12 13">
    <name type="scientific">Hermanssonia centrifuga</name>
    <dbReference type="NCBI Taxonomy" id="98765"/>
    <lineage>
        <taxon>Eukaryota</taxon>
        <taxon>Fungi</taxon>
        <taxon>Dikarya</taxon>
        <taxon>Basidiomycota</taxon>
        <taxon>Agaricomycotina</taxon>
        <taxon>Agaricomycetes</taxon>
        <taxon>Polyporales</taxon>
        <taxon>Meruliaceae</taxon>
        <taxon>Hermanssonia</taxon>
    </lineage>
</organism>
<evidence type="ECO:0000313" key="12">
    <source>
        <dbReference type="EMBL" id="PSR77909.1"/>
    </source>
</evidence>
<gene>
    <name evidence="12" type="ORF">PHLCEN_2v7651</name>
</gene>
<dbReference type="Proteomes" id="UP000186601">
    <property type="component" value="Unassembled WGS sequence"/>
</dbReference>
<dbReference type="InterPro" id="IPR036396">
    <property type="entry name" value="Cyt_P450_sf"/>
</dbReference>
<comment type="caution">
    <text evidence="12">The sequence shown here is derived from an EMBL/GenBank/DDBJ whole genome shotgun (WGS) entry which is preliminary data.</text>
</comment>
<name>A0A2R6NVY7_9APHY</name>
<protein>
    <recommendedName>
        <fullName evidence="14">Cytochrome P450</fullName>
    </recommendedName>
</protein>
<keyword evidence="11" id="KW-0472">Membrane</keyword>
<evidence type="ECO:0008006" key="14">
    <source>
        <dbReference type="Google" id="ProtNLM"/>
    </source>
</evidence>
<keyword evidence="9" id="KW-0408">Iron</keyword>
<proteinExistence type="inferred from homology"/>
<dbReference type="GO" id="GO:0004497">
    <property type="term" value="F:monooxygenase activity"/>
    <property type="evidence" value="ECO:0007669"/>
    <property type="project" value="UniProtKB-KW"/>
</dbReference>
<dbReference type="PANTHER" id="PTHR46300">
    <property type="entry name" value="P450, PUTATIVE (EUROFUNG)-RELATED-RELATED"/>
    <property type="match status" value="1"/>
</dbReference>
<accession>A0A2R6NVY7</accession>
<evidence type="ECO:0000256" key="7">
    <source>
        <dbReference type="ARBA" id="ARBA00022989"/>
    </source>
</evidence>
<dbReference type="GO" id="GO:0016705">
    <property type="term" value="F:oxidoreductase activity, acting on paired donors, with incorporation or reduction of molecular oxygen"/>
    <property type="evidence" value="ECO:0007669"/>
    <property type="project" value="InterPro"/>
</dbReference>
<dbReference type="GO" id="GO:0020037">
    <property type="term" value="F:heme binding"/>
    <property type="evidence" value="ECO:0007669"/>
    <property type="project" value="InterPro"/>
</dbReference>
<dbReference type="AlphaFoldDB" id="A0A2R6NVY7"/>
<dbReference type="PANTHER" id="PTHR46300:SF1">
    <property type="entry name" value="P450, PUTATIVE (EUROFUNG)-RELATED"/>
    <property type="match status" value="1"/>
</dbReference>
<comment type="subcellular location">
    <subcellularLocation>
        <location evidence="2">Membrane</location>
    </subcellularLocation>
</comment>
<keyword evidence="5" id="KW-0812">Transmembrane</keyword>
<evidence type="ECO:0000256" key="6">
    <source>
        <dbReference type="ARBA" id="ARBA00022723"/>
    </source>
</evidence>
<keyword evidence="13" id="KW-1185">Reference proteome</keyword>
<dbReference type="GO" id="GO:0016020">
    <property type="term" value="C:membrane"/>
    <property type="evidence" value="ECO:0007669"/>
    <property type="project" value="UniProtKB-SubCell"/>
</dbReference>